<dbReference type="InterPro" id="IPR008969">
    <property type="entry name" value="CarboxyPept-like_regulatory"/>
</dbReference>
<evidence type="ECO:0000256" key="2">
    <source>
        <dbReference type="ARBA" id="ARBA00005988"/>
    </source>
</evidence>
<keyword evidence="10" id="KW-0812">Transmembrane</keyword>
<dbReference type="GO" id="GO:0008270">
    <property type="term" value="F:zinc ion binding"/>
    <property type="evidence" value="ECO:0007669"/>
    <property type="project" value="InterPro"/>
</dbReference>
<dbReference type="Gene3D" id="3.40.630.10">
    <property type="entry name" value="Zn peptidases"/>
    <property type="match status" value="3"/>
</dbReference>
<gene>
    <name evidence="13" type="ORF">g.46411</name>
</gene>
<evidence type="ECO:0000313" key="13">
    <source>
        <dbReference type="EMBL" id="JAT27247.1"/>
    </source>
</evidence>
<dbReference type="PROSITE" id="PS00132">
    <property type="entry name" value="CARBOXYPEPT_ZN_1"/>
    <property type="match status" value="2"/>
</dbReference>
<dbReference type="SUPFAM" id="SSF49464">
    <property type="entry name" value="Carboxypeptidase regulatory domain-like"/>
    <property type="match status" value="4"/>
</dbReference>
<evidence type="ECO:0000256" key="1">
    <source>
        <dbReference type="ARBA" id="ARBA00001947"/>
    </source>
</evidence>
<dbReference type="InterPro" id="IPR000834">
    <property type="entry name" value="Peptidase_M14"/>
</dbReference>
<evidence type="ECO:0000256" key="8">
    <source>
        <dbReference type="ARBA" id="ARBA00023180"/>
    </source>
</evidence>
<feature type="active site" description="Proton donor/acceptor" evidence="9">
    <location>
        <position position="290"/>
    </location>
</feature>
<feature type="active site" description="Proton donor/acceptor" evidence="9">
    <location>
        <position position="689"/>
    </location>
</feature>
<evidence type="ECO:0000256" key="11">
    <source>
        <dbReference type="SAM" id="SignalP"/>
    </source>
</evidence>
<dbReference type="PROSITE" id="PS52035">
    <property type="entry name" value="PEPTIDASE_M14"/>
    <property type="match status" value="2"/>
</dbReference>
<dbReference type="PANTHER" id="PTHR11532:SF62">
    <property type="entry name" value="CARBOXYPEPTIDASE D"/>
    <property type="match status" value="1"/>
</dbReference>
<keyword evidence="7" id="KW-0862">Zinc</keyword>
<dbReference type="InterPro" id="IPR050753">
    <property type="entry name" value="Peptidase_M14_domain"/>
</dbReference>
<dbReference type="SMART" id="SM00631">
    <property type="entry name" value="Zn_pept"/>
    <property type="match status" value="2"/>
</dbReference>
<keyword evidence="10" id="KW-1133">Transmembrane helix</keyword>
<evidence type="ECO:0000256" key="6">
    <source>
        <dbReference type="ARBA" id="ARBA00022801"/>
    </source>
</evidence>
<keyword evidence="3" id="KW-0121">Carboxypeptidase</keyword>
<proteinExistence type="inferred from homology"/>
<keyword evidence="11" id="KW-0732">Signal</keyword>
<evidence type="ECO:0000256" key="5">
    <source>
        <dbReference type="ARBA" id="ARBA00022723"/>
    </source>
</evidence>
<feature type="transmembrane region" description="Helical" evidence="10">
    <location>
        <begin position="1265"/>
        <end position="1289"/>
    </location>
</feature>
<dbReference type="PANTHER" id="PTHR11532">
    <property type="entry name" value="PROTEASE M14 CARBOXYPEPTIDASE"/>
    <property type="match status" value="1"/>
</dbReference>
<protein>
    <recommendedName>
        <fullName evidence="12">Peptidase M14 domain-containing protein</fullName>
    </recommendedName>
</protein>
<organism evidence="13">
    <name type="scientific">Graphocephala atropunctata</name>
    <dbReference type="NCBI Taxonomy" id="36148"/>
    <lineage>
        <taxon>Eukaryota</taxon>
        <taxon>Metazoa</taxon>
        <taxon>Ecdysozoa</taxon>
        <taxon>Arthropoda</taxon>
        <taxon>Hexapoda</taxon>
        <taxon>Insecta</taxon>
        <taxon>Pterygota</taxon>
        <taxon>Neoptera</taxon>
        <taxon>Paraneoptera</taxon>
        <taxon>Hemiptera</taxon>
        <taxon>Auchenorrhyncha</taxon>
        <taxon>Membracoidea</taxon>
        <taxon>Cicadellidae</taxon>
        <taxon>Cicadellinae</taxon>
        <taxon>Cicadellini</taxon>
        <taxon>Graphocephala</taxon>
    </lineage>
</organism>
<feature type="chain" id="PRO_5008587731" description="Peptidase M14 domain-containing protein" evidence="11">
    <location>
        <begin position="18"/>
        <end position="1361"/>
    </location>
</feature>
<feature type="signal peptide" evidence="11">
    <location>
        <begin position="1"/>
        <end position="17"/>
    </location>
</feature>
<comment type="cofactor">
    <cofactor evidence="1">
        <name>Zn(2+)</name>
        <dbReference type="ChEBI" id="CHEBI:29105"/>
    </cofactor>
</comment>
<keyword evidence="4" id="KW-0645">Protease</keyword>
<dbReference type="Gene3D" id="2.60.40.1120">
    <property type="entry name" value="Carboxypeptidase-like, regulatory domain"/>
    <property type="match status" value="4"/>
</dbReference>
<dbReference type="PROSITE" id="PS00133">
    <property type="entry name" value="CARBOXYPEPT_ZN_2"/>
    <property type="match status" value="2"/>
</dbReference>
<dbReference type="InterPro" id="IPR057246">
    <property type="entry name" value="CARBOXYPEPT_ZN_1"/>
</dbReference>
<keyword evidence="6" id="KW-0378">Hydrolase</keyword>
<evidence type="ECO:0000256" key="4">
    <source>
        <dbReference type="ARBA" id="ARBA00022670"/>
    </source>
</evidence>
<keyword evidence="10" id="KW-0472">Membrane</keyword>
<dbReference type="GO" id="GO:0004181">
    <property type="term" value="F:metallocarboxypeptidase activity"/>
    <property type="evidence" value="ECO:0007669"/>
    <property type="project" value="InterPro"/>
</dbReference>
<dbReference type="FunFam" id="2.60.40.1120:FF:000004">
    <property type="entry name" value="Carboxypeptidase E"/>
    <property type="match status" value="1"/>
</dbReference>
<dbReference type="FunFam" id="3.40.630.10:FF:000020">
    <property type="entry name" value="Carboxypeptidase D"/>
    <property type="match status" value="2"/>
</dbReference>
<name>A0A1B6LU96_9HEMI</name>
<dbReference type="EMBL" id="GEBQ01012730">
    <property type="protein sequence ID" value="JAT27247.1"/>
    <property type="molecule type" value="Transcribed_RNA"/>
</dbReference>
<dbReference type="CDD" id="cd03868">
    <property type="entry name" value="M14_CPD_I"/>
    <property type="match status" value="1"/>
</dbReference>
<reference evidence="13" key="1">
    <citation type="submission" date="2015-11" db="EMBL/GenBank/DDBJ databases">
        <title>De novo transcriptome assembly of four potential Pierce s Disease insect vectors from Arizona vineyards.</title>
        <authorList>
            <person name="Tassone E.E."/>
        </authorList>
    </citation>
    <scope>NUCLEOTIDE SEQUENCE</scope>
</reference>
<dbReference type="CDD" id="cd11308">
    <property type="entry name" value="Peptidase_M14NE-CP-C_like"/>
    <property type="match status" value="2"/>
</dbReference>
<dbReference type="PRINTS" id="PR00765">
    <property type="entry name" value="CRBOXYPTASEA"/>
</dbReference>
<accession>A0A1B6LU96</accession>
<dbReference type="Pfam" id="PF00246">
    <property type="entry name" value="Peptidase_M14"/>
    <property type="match status" value="3"/>
</dbReference>
<dbReference type="CDD" id="cd03858">
    <property type="entry name" value="M14_CP_N-E_like"/>
    <property type="match status" value="1"/>
</dbReference>
<evidence type="ECO:0000256" key="9">
    <source>
        <dbReference type="PROSITE-ProRule" id="PRU01379"/>
    </source>
</evidence>
<dbReference type="InterPro" id="IPR057247">
    <property type="entry name" value="CARBOXYPEPT_ZN_2"/>
</dbReference>
<evidence type="ECO:0000256" key="3">
    <source>
        <dbReference type="ARBA" id="ARBA00022645"/>
    </source>
</evidence>
<feature type="domain" description="Peptidase M14" evidence="12">
    <location>
        <begin position="427"/>
        <end position="719"/>
    </location>
</feature>
<feature type="domain" description="Peptidase M14" evidence="12">
    <location>
        <begin position="27"/>
        <end position="320"/>
    </location>
</feature>
<comment type="similarity">
    <text evidence="2 9">Belongs to the peptidase M14 family.</text>
</comment>
<evidence type="ECO:0000256" key="7">
    <source>
        <dbReference type="ARBA" id="ARBA00022833"/>
    </source>
</evidence>
<dbReference type="GO" id="GO:0005615">
    <property type="term" value="C:extracellular space"/>
    <property type="evidence" value="ECO:0007669"/>
    <property type="project" value="TreeGrafter"/>
</dbReference>
<dbReference type="SUPFAM" id="SSF53187">
    <property type="entry name" value="Zn-dependent exopeptidases"/>
    <property type="match status" value="3"/>
</dbReference>
<dbReference type="Pfam" id="PF13620">
    <property type="entry name" value="CarboxypepD_reg"/>
    <property type="match status" value="3"/>
</dbReference>
<sequence>MKLLFAILLTTFGYLLANDESFLLHPKYLSHEEVGELFQSLMKSHSNLAKSHSIGKSVNGRDLLVLEISSNIHQRSPLKPMFKYVANMHGDEAIGRELIIFLAQYLLSNYNSDFRVKSLLDSVDIFLMPSMNPDGFALSKEGSCESDSSYRGRNNANNVDLNRDFPDQFDPSSWNISRQPETLAIMSWIRKTPFVLSGNLHGGAVVASYPYDDSSNGYECCHESKTPDDAVFKALALKYASINPLMHAGNSCHPDNFIQGITNGAFWYEVKGGMQDFNYVNSSCFEVTFELSCCKYPNASDLPQYWRENKDSLIGFIEGALWGVKGYVTEVSGEIIPLAKVEVKGINHTVLSSMDGEYWRLLLAGDYEFRASAPGYEATDWASVKVQENRTSVLNITVRSVPAAMDIENVTGSRTDQFGFVIPQPFVHHHYAALEQELQILSEEYPSITRLYSIGKSVQHRELYVLEISDKPGFHQPGKPEFKYIANMHGNEAVGRELMLLLAQYLCQNYQTDPRVTQLINSVRIHLMPSMNPDGFEISSEGDATSLIGRDNANKVDLNRDFPDQYFEESVEQSKQPETKALMDWLHQFPFVLSANLHGGALVANYPFDNNPDGLNGIENLSPDNDVFVMLSKTYSDAHPTMHLGEPCPGLPNERFPEGIVNGAKWYVVSGGMQDYNYEHSSCLEITLEVGCFKYPNHKELTKYWLENRESLLRFMEQIHRGVHGFVRSTGGNGIANASITVRGIDHKVTTAKDGDYWRILVPGTYDVTASHKDYLSHTQRVTVLNDTAGVSLNFTLDRNDPQSWAIAYDFGIVQNVFALDHYLTDEEILAELEVLEKTQPQVAQYYRTGDYAGVGISSLKVSHQVGGPSDSKLKIAVIGGLFSTEPIGREMSVRLARHLVRGFEESPPHIVQLLNSSVIRIYPQIDEIYMSLQQKMECLMDGSLNKVGSAILSNQTTRNQFASLFLSHLMAEKFDIIVILEGGGPTSIVSPRPVDSVTEKVFKMFTHAFVSGTNEIPFQPSSGCATAPSKDWKLRLLNDLYIQTGSIVMSARVSCCHYVPAQDIPDLWKSSLSSFMGLLSSFSQGVKGRVIDDRGEVMREARIQINSSLHEYRVTSNLAYYNIILPPGSYQLQFTCRHHEVALVDVVVTPNEMFQYVVVMKRLPVNIYSSNIQTPANLTGISGYVIDSASHPVSGAILKVHNSSTDSDVEGFFWMPLDQGEYIVYAEAKGYNSVTKLVSVMDRASSKVVFKLSRDQQVMGLPRLVFIFLSGMVGMMFLGIFLGCYLICKRRKVSEDGFSLLSQRNFCDDDEEKELFKTPLGGDSESSKLVTHAYHDESDIEYDDSSDSEEDLMFIDSAKK</sequence>
<keyword evidence="5" id="KW-0479">Metal-binding</keyword>
<dbReference type="GO" id="GO:0006518">
    <property type="term" value="P:peptide metabolic process"/>
    <property type="evidence" value="ECO:0007669"/>
    <property type="project" value="TreeGrafter"/>
</dbReference>
<evidence type="ECO:0000259" key="12">
    <source>
        <dbReference type="PROSITE" id="PS52035"/>
    </source>
</evidence>
<dbReference type="GO" id="GO:0016485">
    <property type="term" value="P:protein processing"/>
    <property type="evidence" value="ECO:0007669"/>
    <property type="project" value="TreeGrafter"/>
</dbReference>
<keyword evidence="8" id="KW-0325">Glycoprotein</keyword>
<evidence type="ECO:0000256" key="10">
    <source>
        <dbReference type="SAM" id="Phobius"/>
    </source>
</evidence>